<organism evidence="2 3">
    <name type="scientific">Prosthecobacter fusiformis</name>
    <dbReference type="NCBI Taxonomy" id="48464"/>
    <lineage>
        <taxon>Bacteria</taxon>
        <taxon>Pseudomonadati</taxon>
        <taxon>Verrucomicrobiota</taxon>
        <taxon>Verrucomicrobiia</taxon>
        <taxon>Verrucomicrobiales</taxon>
        <taxon>Verrucomicrobiaceae</taxon>
        <taxon>Prosthecobacter</taxon>
    </lineage>
</organism>
<keyword evidence="1" id="KW-1133">Transmembrane helix</keyword>
<keyword evidence="3" id="KW-1185">Reference proteome</keyword>
<gene>
    <name evidence="2" type="ORF">EI77_04525</name>
</gene>
<evidence type="ECO:0000313" key="3">
    <source>
        <dbReference type="Proteomes" id="UP000295662"/>
    </source>
</evidence>
<keyword evidence="1" id="KW-0812">Transmembrane</keyword>
<evidence type="ECO:0000313" key="2">
    <source>
        <dbReference type="EMBL" id="TDU63103.1"/>
    </source>
</evidence>
<evidence type="ECO:0000256" key="1">
    <source>
        <dbReference type="SAM" id="Phobius"/>
    </source>
</evidence>
<sequence length="109" mass="12314">MKAFPFLSTAFFLAFLAIIAGSKSRYYPNPDASEIAVATQEGTAQAVVSQPWLTGLMWERASNVLLVLCFICFLGWVLQRARTRQARFIAQAEKRAAMPRGQIRHPRKR</sequence>
<protein>
    <submittedName>
        <fullName evidence="2">Uncharacterized protein</fullName>
    </submittedName>
</protein>
<reference evidence="2 3" key="1">
    <citation type="submission" date="2019-03" db="EMBL/GenBank/DDBJ databases">
        <title>Genomic Encyclopedia of Archaeal and Bacterial Type Strains, Phase II (KMG-II): from individual species to whole genera.</title>
        <authorList>
            <person name="Goeker M."/>
        </authorList>
    </citation>
    <scope>NUCLEOTIDE SEQUENCE [LARGE SCALE GENOMIC DNA]</scope>
    <source>
        <strain evidence="2 3">ATCC 25309</strain>
    </source>
</reference>
<dbReference type="EMBL" id="SOCA01000016">
    <property type="protein sequence ID" value="TDU63103.1"/>
    <property type="molecule type" value="Genomic_DNA"/>
</dbReference>
<feature type="transmembrane region" description="Helical" evidence="1">
    <location>
        <begin position="61"/>
        <end position="78"/>
    </location>
</feature>
<dbReference type="RefSeq" id="WP_133797482.1">
    <property type="nucleotide sequence ID" value="NZ_SOCA01000016.1"/>
</dbReference>
<dbReference type="Proteomes" id="UP000295662">
    <property type="component" value="Unassembled WGS sequence"/>
</dbReference>
<name>A0A4R7RKE3_9BACT</name>
<comment type="caution">
    <text evidence="2">The sequence shown here is derived from an EMBL/GenBank/DDBJ whole genome shotgun (WGS) entry which is preliminary data.</text>
</comment>
<proteinExistence type="predicted"/>
<keyword evidence="1" id="KW-0472">Membrane</keyword>
<accession>A0A4R7RKE3</accession>
<dbReference type="AlphaFoldDB" id="A0A4R7RKE3"/>